<proteinExistence type="predicted"/>
<reference evidence="3" key="1">
    <citation type="journal article" date="2014" name="Int. J. Syst. Evol. Microbiol.">
        <title>Complete genome sequence of Corynebacterium casei LMG S-19264T (=DSM 44701T), isolated from a smear-ripened cheese.</title>
        <authorList>
            <consortium name="US DOE Joint Genome Institute (JGI-PGF)"/>
            <person name="Walter F."/>
            <person name="Albersmeier A."/>
            <person name="Kalinowski J."/>
            <person name="Ruckert C."/>
        </authorList>
    </citation>
    <scope>NUCLEOTIDE SEQUENCE</scope>
    <source>
        <strain evidence="3">CGMCC 4.7138</strain>
    </source>
</reference>
<dbReference type="EMBL" id="BMMN01000008">
    <property type="protein sequence ID" value="GGO20125.1"/>
    <property type="molecule type" value="Genomic_DNA"/>
</dbReference>
<keyword evidence="2" id="KW-0472">Membrane</keyword>
<keyword evidence="2" id="KW-1133">Transmembrane helix</keyword>
<evidence type="ECO:0000313" key="4">
    <source>
        <dbReference type="Proteomes" id="UP000653480"/>
    </source>
</evidence>
<gene>
    <name evidence="3" type="ORF">GCM10011574_46300</name>
</gene>
<protein>
    <recommendedName>
        <fullName evidence="5">Rod shape-determining protein MreD</fullName>
    </recommendedName>
</protein>
<feature type="transmembrane region" description="Helical" evidence="2">
    <location>
        <begin position="140"/>
        <end position="165"/>
    </location>
</feature>
<feature type="transmembrane region" description="Helical" evidence="2">
    <location>
        <begin position="86"/>
        <end position="102"/>
    </location>
</feature>
<organism evidence="3 4">
    <name type="scientific">Microbispora bryophytorum</name>
    <dbReference type="NCBI Taxonomy" id="1460882"/>
    <lineage>
        <taxon>Bacteria</taxon>
        <taxon>Bacillati</taxon>
        <taxon>Actinomycetota</taxon>
        <taxon>Actinomycetes</taxon>
        <taxon>Streptosporangiales</taxon>
        <taxon>Streptosporangiaceae</taxon>
        <taxon>Microbispora</taxon>
    </lineage>
</organism>
<keyword evidence="4" id="KW-1185">Reference proteome</keyword>
<keyword evidence="2" id="KW-0812">Transmembrane</keyword>
<sequence length="197" mass="19397">MKAIVLSVLVVLVAPVLQVAVVNGLSLPGGHPDIVLVAVIALAPHLRPGPEAGGLPERGAARGGAGAFLGFAAGLAADIAPPADHTIGRLALVMCLAGWVCARAAADGTAGRRAAVAAVVALGATLAGGVLAALLDGTPWGAALAPGAAAWTVGLAALVAAAFALRPRRRPFGRMPRSRGGSRGGSRDPYARGRRLA</sequence>
<comment type="caution">
    <text evidence="3">The sequence shown here is derived from an EMBL/GenBank/DDBJ whole genome shotgun (WGS) entry which is preliminary data.</text>
</comment>
<reference evidence="3" key="2">
    <citation type="submission" date="2020-09" db="EMBL/GenBank/DDBJ databases">
        <authorList>
            <person name="Sun Q."/>
            <person name="Zhou Y."/>
        </authorList>
    </citation>
    <scope>NUCLEOTIDE SEQUENCE</scope>
    <source>
        <strain evidence="3">CGMCC 4.7138</strain>
    </source>
</reference>
<evidence type="ECO:0000313" key="3">
    <source>
        <dbReference type="EMBL" id="GGO20125.1"/>
    </source>
</evidence>
<feature type="transmembrane region" description="Helical" evidence="2">
    <location>
        <begin position="114"/>
        <end position="134"/>
    </location>
</feature>
<evidence type="ECO:0000256" key="2">
    <source>
        <dbReference type="SAM" id="Phobius"/>
    </source>
</evidence>
<accession>A0A8H9H1H6</accession>
<evidence type="ECO:0008006" key="5">
    <source>
        <dbReference type="Google" id="ProtNLM"/>
    </source>
</evidence>
<feature type="region of interest" description="Disordered" evidence="1">
    <location>
        <begin position="172"/>
        <end position="197"/>
    </location>
</feature>
<evidence type="ECO:0000256" key="1">
    <source>
        <dbReference type="SAM" id="MobiDB-lite"/>
    </source>
</evidence>
<dbReference type="RefSeq" id="WP_142571610.1">
    <property type="nucleotide sequence ID" value="NZ_BMMN01000008.1"/>
</dbReference>
<dbReference type="Proteomes" id="UP000653480">
    <property type="component" value="Unassembled WGS sequence"/>
</dbReference>
<dbReference type="AlphaFoldDB" id="A0A8H9H1H6"/>
<name>A0A8H9H1H6_9ACTN</name>